<dbReference type="Proteomes" id="UP000235081">
    <property type="component" value="Unassembled WGS sequence"/>
</dbReference>
<protein>
    <recommendedName>
        <fullName evidence="2">DUF1559 domain-containing protein</fullName>
    </recommendedName>
</protein>
<organism evidence="3 4">
    <name type="scientific">Fischerella thermalis CCMEE 5318</name>
    <dbReference type="NCBI Taxonomy" id="2019666"/>
    <lineage>
        <taxon>Bacteria</taxon>
        <taxon>Bacillati</taxon>
        <taxon>Cyanobacteriota</taxon>
        <taxon>Cyanophyceae</taxon>
        <taxon>Nostocales</taxon>
        <taxon>Hapalosiphonaceae</taxon>
        <taxon>Fischerella</taxon>
    </lineage>
</organism>
<dbReference type="InterPro" id="IPR012902">
    <property type="entry name" value="N_methyl_site"/>
</dbReference>
<dbReference type="InterPro" id="IPR045584">
    <property type="entry name" value="Pilin-like"/>
</dbReference>
<dbReference type="Pfam" id="PF07963">
    <property type="entry name" value="N_methyl"/>
    <property type="match status" value="1"/>
</dbReference>
<comment type="caution">
    <text evidence="3">The sequence shown here is derived from an EMBL/GenBank/DDBJ whole genome shotgun (WGS) entry which is preliminary data.</text>
</comment>
<dbReference type="Pfam" id="PF07596">
    <property type="entry name" value="SBP_bac_10"/>
    <property type="match status" value="1"/>
</dbReference>
<accession>A0A2N6L651</accession>
<proteinExistence type="predicted"/>
<feature type="compositionally biased region" description="Polar residues" evidence="1">
    <location>
        <begin position="304"/>
        <end position="317"/>
    </location>
</feature>
<name>A0A2N6L651_9CYAN</name>
<evidence type="ECO:0000313" key="3">
    <source>
        <dbReference type="EMBL" id="PMB17385.1"/>
    </source>
</evidence>
<dbReference type="SUPFAM" id="SSF54523">
    <property type="entry name" value="Pili subunits"/>
    <property type="match status" value="1"/>
</dbReference>
<feature type="region of interest" description="Disordered" evidence="1">
    <location>
        <begin position="290"/>
        <end position="317"/>
    </location>
</feature>
<dbReference type="PANTHER" id="PTHR30093">
    <property type="entry name" value="GENERAL SECRETION PATHWAY PROTEIN G"/>
    <property type="match status" value="1"/>
</dbReference>
<dbReference type="PANTHER" id="PTHR30093:SF2">
    <property type="entry name" value="TYPE II SECRETION SYSTEM PROTEIN H"/>
    <property type="match status" value="1"/>
</dbReference>
<evidence type="ECO:0000259" key="2">
    <source>
        <dbReference type="Pfam" id="PF07596"/>
    </source>
</evidence>
<dbReference type="PROSITE" id="PS00409">
    <property type="entry name" value="PROKAR_NTER_METHYL"/>
    <property type="match status" value="1"/>
</dbReference>
<evidence type="ECO:0000313" key="4">
    <source>
        <dbReference type="Proteomes" id="UP000235081"/>
    </source>
</evidence>
<dbReference type="AlphaFoldDB" id="A0A2N6L651"/>
<gene>
    <name evidence="3" type="ORF">CEN46_23690</name>
</gene>
<feature type="domain" description="DUF1559" evidence="2">
    <location>
        <begin position="33"/>
        <end position="91"/>
    </location>
</feature>
<dbReference type="Gene3D" id="3.30.700.10">
    <property type="entry name" value="Glycoprotein, Type 4 Pilin"/>
    <property type="match status" value="1"/>
</dbReference>
<dbReference type="InterPro" id="IPR011453">
    <property type="entry name" value="DUF1559"/>
</dbReference>
<dbReference type="NCBIfam" id="TIGR02532">
    <property type="entry name" value="IV_pilin_GFxxxE"/>
    <property type="match status" value="1"/>
</dbReference>
<evidence type="ECO:0000256" key="1">
    <source>
        <dbReference type="SAM" id="MobiDB-lite"/>
    </source>
</evidence>
<reference evidence="3 4" key="1">
    <citation type="submission" date="2017-07" db="EMBL/GenBank/DDBJ databases">
        <title>Genomes of Fischerella (Mastigocladus) sp. strains.</title>
        <authorList>
            <person name="Miller S.R."/>
        </authorList>
    </citation>
    <scope>NUCLEOTIDE SEQUENCE [LARGE SCALE GENOMIC DNA]</scope>
    <source>
        <strain evidence="3 4">CCMEE 5318</strain>
    </source>
</reference>
<dbReference type="EMBL" id="NMQE01000819">
    <property type="protein sequence ID" value="PMB17385.1"/>
    <property type="molecule type" value="Genomic_DNA"/>
</dbReference>
<sequence>MMRHSRGFTLIELLVVIAIIAILAAILFPVFARARESAVRTQCLNNIKQIALGALMYVQDYDERMPMGVNVSGGPAEPGNANTPPAMRNPWVRSTACWIDPRGIQCYNSGNNIAGLRYLPIGQIAGNAPPRPAGLPNDKPYPFYIHRMVDPYIKAGVAQDRQEIMQSRTVKGIWYCPADSTVVVANGGENALFELTGLRHYQFFGHDYIYNTWLIYNYSDVLRGGNSSQWTLNPKTLAAVARPADIIIFFDAFAMWHGTSRGPNNGPIPENWNVAFVDGHAKNIPHTVFMDQHPSRPAAGGRTTRLNQDPSADNPNL</sequence>